<dbReference type="RefSeq" id="WP_062697013.1">
    <property type="nucleotide sequence ID" value="NZ_LJOD01000002.1"/>
</dbReference>
<evidence type="ECO:0000313" key="2">
    <source>
        <dbReference type="Proteomes" id="UP000037953"/>
    </source>
</evidence>
<dbReference type="SUPFAM" id="SSF55729">
    <property type="entry name" value="Acyl-CoA N-acyltransferases (Nat)"/>
    <property type="match status" value="1"/>
</dbReference>
<accession>A0A0N0ZWQ3</accession>
<comment type="caution">
    <text evidence="1">The sequence shown here is derived from an EMBL/GenBank/DDBJ whole genome shotgun (WGS) entry which is preliminary data.</text>
</comment>
<organism evidence="1 2">
    <name type="scientific">Chryseobacterium indologenes</name>
    <name type="common">Flavobacterium indologenes</name>
    <dbReference type="NCBI Taxonomy" id="253"/>
    <lineage>
        <taxon>Bacteria</taxon>
        <taxon>Pseudomonadati</taxon>
        <taxon>Bacteroidota</taxon>
        <taxon>Flavobacteriia</taxon>
        <taxon>Flavobacteriales</taxon>
        <taxon>Weeksellaceae</taxon>
        <taxon>Chryseobacterium group</taxon>
        <taxon>Chryseobacterium</taxon>
    </lineage>
</organism>
<sequence length="178" mass="21045">MNYLIKKTDELSLPEIEYILKLWDIPEWMTMNPSDFRFSFKDSEFHFLTDHHEKILALSRLNFDFTLEIYGKQYAFAEITGLVSAQKKKGYGSLLVKFLQENTQQRNLEAIGFCLKKLRPFYRQCRIEILENKAKNIMENNGTEWTASEDDDILIFHLSGKRKELLKSLSPENNAYFN</sequence>
<dbReference type="EMBL" id="LJOD01000002">
    <property type="protein sequence ID" value="KPE52276.1"/>
    <property type="molecule type" value="Genomic_DNA"/>
</dbReference>
<gene>
    <name evidence="1" type="ORF">AOB46_05200</name>
</gene>
<dbReference type="AlphaFoldDB" id="A0A0N0ZWQ3"/>
<dbReference type="InterPro" id="IPR016181">
    <property type="entry name" value="Acyl_CoA_acyltransferase"/>
</dbReference>
<dbReference type="PATRIC" id="fig|253.9.peg.2342"/>
<proteinExistence type="predicted"/>
<name>A0A0N0ZWQ3_CHRID</name>
<protein>
    <recommendedName>
        <fullName evidence="3">N-acetyltransferase domain-containing protein</fullName>
    </recommendedName>
</protein>
<evidence type="ECO:0000313" key="1">
    <source>
        <dbReference type="EMBL" id="KPE52276.1"/>
    </source>
</evidence>
<dbReference type="OrthoDB" id="768656at2"/>
<reference evidence="1 2" key="1">
    <citation type="journal article" date="2015" name="Genom Data">
        <title>Draft genome sequence of a multidrug-resistant Chryseobacterium indologenes isolate from Malaysia.</title>
        <authorList>
            <person name="Yu C.Y."/>
            <person name="Ang G.Y."/>
            <person name="Cheng H.J."/>
            <person name="Cheong Y.M."/>
            <person name="Yin W.F."/>
            <person name="Chan K.G."/>
        </authorList>
    </citation>
    <scope>NUCLEOTIDE SEQUENCE [LARGE SCALE GENOMIC DNA]</scope>
    <source>
        <strain evidence="1 2">CI_885</strain>
    </source>
</reference>
<dbReference type="Proteomes" id="UP000037953">
    <property type="component" value="Unassembled WGS sequence"/>
</dbReference>
<evidence type="ECO:0008006" key="3">
    <source>
        <dbReference type="Google" id="ProtNLM"/>
    </source>
</evidence>
<reference evidence="2" key="2">
    <citation type="submission" date="2015-09" db="EMBL/GenBank/DDBJ databases">
        <title>Draft genome sequence of a multidrug-resistant Chryseobacterium indologenes isolate from Malaysia.</title>
        <authorList>
            <person name="Yu C.Y."/>
            <person name="Ang G.Y."/>
            <person name="Chan K.-G."/>
        </authorList>
    </citation>
    <scope>NUCLEOTIDE SEQUENCE [LARGE SCALE GENOMIC DNA]</scope>
    <source>
        <strain evidence="2">CI_885</strain>
    </source>
</reference>